<protein>
    <submittedName>
        <fullName evidence="8">Arylsulfatase regulator (Fe-S oxidoreductase)</fullName>
    </submittedName>
</protein>
<evidence type="ECO:0000313" key="9">
    <source>
        <dbReference type="Proteomes" id="UP000014155"/>
    </source>
</evidence>
<evidence type="ECO:0000256" key="6">
    <source>
        <dbReference type="ARBA" id="ARBA00023014"/>
    </source>
</evidence>
<name>S0FNR8_RUMCE</name>
<dbReference type="PANTHER" id="PTHR43273">
    <property type="entry name" value="ANAEROBIC SULFATASE-MATURATING ENZYME HOMOLOG ASLB-RELATED"/>
    <property type="match status" value="1"/>
</dbReference>
<feature type="domain" description="Radical SAM core" evidence="7">
    <location>
        <begin position="85"/>
        <end position="308"/>
    </location>
</feature>
<dbReference type="InterPro" id="IPR007197">
    <property type="entry name" value="rSAM"/>
</dbReference>
<dbReference type="Proteomes" id="UP000014155">
    <property type="component" value="Unassembled WGS sequence"/>
</dbReference>
<dbReference type="SUPFAM" id="SSF102114">
    <property type="entry name" value="Radical SAM enzymes"/>
    <property type="match status" value="1"/>
</dbReference>
<evidence type="ECO:0000259" key="7">
    <source>
        <dbReference type="PROSITE" id="PS51918"/>
    </source>
</evidence>
<comment type="cofactor">
    <cofactor evidence="1">
        <name>[4Fe-4S] cluster</name>
        <dbReference type="ChEBI" id="CHEBI:49883"/>
    </cofactor>
</comment>
<comment type="caution">
    <text evidence="8">The sequence shown here is derived from an EMBL/GenBank/DDBJ whole genome shotgun (WGS) entry which is preliminary data.</text>
</comment>
<keyword evidence="9" id="KW-1185">Reference proteome</keyword>
<dbReference type="PROSITE" id="PS51918">
    <property type="entry name" value="RADICAL_SAM"/>
    <property type="match status" value="1"/>
</dbReference>
<dbReference type="AlphaFoldDB" id="S0FNR8"/>
<dbReference type="SFLD" id="SFLDG01067">
    <property type="entry name" value="SPASM/twitch_domain_containing"/>
    <property type="match status" value="1"/>
</dbReference>
<dbReference type="PANTHER" id="PTHR43273:SF8">
    <property type="entry name" value="RADICAL SAM DOMAIN PROTEIN"/>
    <property type="match status" value="1"/>
</dbReference>
<gene>
    <name evidence="8" type="ORF">CTER_2098</name>
</gene>
<evidence type="ECO:0000256" key="1">
    <source>
        <dbReference type="ARBA" id="ARBA00001966"/>
    </source>
</evidence>
<dbReference type="SFLD" id="SFLDG01386">
    <property type="entry name" value="main_SPASM_domain-containing"/>
    <property type="match status" value="1"/>
</dbReference>
<keyword evidence="6" id="KW-0411">Iron-sulfur</keyword>
<dbReference type="SFLD" id="SFLDS00029">
    <property type="entry name" value="Radical_SAM"/>
    <property type="match status" value="1"/>
</dbReference>
<dbReference type="InterPro" id="IPR023885">
    <property type="entry name" value="4Fe4S-binding_SPASM_dom"/>
</dbReference>
<organism evidence="8 9">
    <name type="scientific">Ruminiclostridium cellobioparum subsp. termitidis CT1112</name>
    <dbReference type="NCBI Taxonomy" id="1195236"/>
    <lineage>
        <taxon>Bacteria</taxon>
        <taxon>Bacillati</taxon>
        <taxon>Bacillota</taxon>
        <taxon>Clostridia</taxon>
        <taxon>Eubacteriales</taxon>
        <taxon>Oscillospiraceae</taxon>
        <taxon>Ruminiclostridium</taxon>
    </lineage>
</organism>
<dbReference type="GO" id="GO:0046872">
    <property type="term" value="F:metal ion binding"/>
    <property type="evidence" value="ECO:0007669"/>
    <property type="project" value="UniProtKB-KW"/>
</dbReference>
<evidence type="ECO:0000256" key="4">
    <source>
        <dbReference type="ARBA" id="ARBA00022723"/>
    </source>
</evidence>
<dbReference type="SMART" id="SM00729">
    <property type="entry name" value="Elp3"/>
    <property type="match status" value="1"/>
</dbReference>
<accession>S0FNR8</accession>
<evidence type="ECO:0000313" key="8">
    <source>
        <dbReference type="EMBL" id="EMS72016.1"/>
    </source>
</evidence>
<dbReference type="Pfam" id="PF04055">
    <property type="entry name" value="Radical_SAM"/>
    <property type="match status" value="1"/>
</dbReference>
<keyword evidence="4" id="KW-0479">Metal-binding</keyword>
<keyword evidence="5" id="KW-0408">Iron</keyword>
<dbReference type="RefSeq" id="WP_004625528.1">
    <property type="nucleotide sequence ID" value="NZ_AORV01000031.1"/>
</dbReference>
<dbReference type="CDD" id="cd01335">
    <property type="entry name" value="Radical_SAM"/>
    <property type="match status" value="1"/>
</dbReference>
<dbReference type="GO" id="GO:0016491">
    <property type="term" value="F:oxidoreductase activity"/>
    <property type="evidence" value="ECO:0007669"/>
    <property type="project" value="InterPro"/>
</dbReference>
<dbReference type="InterPro" id="IPR006638">
    <property type="entry name" value="Elp3/MiaA/NifB-like_rSAM"/>
</dbReference>
<evidence type="ECO:0000256" key="5">
    <source>
        <dbReference type="ARBA" id="ARBA00023004"/>
    </source>
</evidence>
<dbReference type="InterPro" id="IPR013785">
    <property type="entry name" value="Aldolase_TIM"/>
</dbReference>
<dbReference type="InterPro" id="IPR000385">
    <property type="entry name" value="MoaA_NifB_PqqE_Fe-S-bd_CS"/>
</dbReference>
<dbReference type="Gene3D" id="3.20.20.70">
    <property type="entry name" value="Aldolase class I"/>
    <property type="match status" value="1"/>
</dbReference>
<dbReference type="STRING" id="1195236.CTER_2098"/>
<dbReference type="GO" id="GO:0051539">
    <property type="term" value="F:4 iron, 4 sulfur cluster binding"/>
    <property type="evidence" value="ECO:0007669"/>
    <property type="project" value="UniProtKB-KW"/>
</dbReference>
<proteinExistence type="predicted"/>
<reference evidence="8 9" key="1">
    <citation type="journal article" date="2013" name="Genome Announc.">
        <title>Draft Genome Sequence of the Cellulolytic, Mesophilic, Anaerobic Bacterium Clostridium termitidis Strain CT1112 (DSM 5398).</title>
        <authorList>
            <person name="Lal S."/>
            <person name="Ramachandran U."/>
            <person name="Zhang X."/>
            <person name="Munir R."/>
            <person name="Sparling R."/>
            <person name="Levin D.B."/>
        </authorList>
    </citation>
    <scope>NUCLEOTIDE SEQUENCE [LARGE SCALE GENOMIC DNA]</scope>
    <source>
        <strain evidence="8 9">CT1112</strain>
    </source>
</reference>
<keyword evidence="2" id="KW-0004">4Fe-4S</keyword>
<dbReference type="InterPro" id="IPR024001">
    <property type="entry name" value="Cys-rich_pep_rSAM_mat_CcpM"/>
</dbReference>
<dbReference type="NCBIfam" id="TIGR04068">
    <property type="entry name" value="rSAM_ocin_clost"/>
    <property type="match status" value="1"/>
</dbReference>
<dbReference type="NCBIfam" id="TIGR04085">
    <property type="entry name" value="rSAM_more_4Fe4S"/>
    <property type="match status" value="1"/>
</dbReference>
<dbReference type="PROSITE" id="PS01305">
    <property type="entry name" value="MOAA_NIFB_PQQE"/>
    <property type="match status" value="1"/>
</dbReference>
<dbReference type="InterPro" id="IPR023867">
    <property type="entry name" value="Sulphatase_maturase_rSAM"/>
</dbReference>
<dbReference type="EMBL" id="AORV01000031">
    <property type="protein sequence ID" value="EMS72016.1"/>
    <property type="molecule type" value="Genomic_DNA"/>
</dbReference>
<evidence type="ECO:0000256" key="3">
    <source>
        <dbReference type="ARBA" id="ARBA00022691"/>
    </source>
</evidence>
<dbReference type="eggNOG" id="COG0641">
    <property type="taxonomic scope" value="Bacteria"/>
</dbReference>
<keyword evidence="3" id="KW-0949">S-adenosyl-L-methionine</keyword>
<dbReference type="GO" id="GO:0032324">
    <property type="term" value="P:molybdopterin cofactor biosynthetic process"/>
    <property type="evidence" value="ECO:0007669"/>
    <property type="project" value="UniProtKB-ARBA"/>
</dbReference>
<evidence type="ECO:0000256" key="2">
    <source>
        <dbReference type="ARBA" id="ARBA00022485"/>
    </source>
</evidence>
<dbReference type="SFLD" id="SFLDG01384">
    <property type="entry name" value="thioether_bond_formation_requi"/>
    <property type="match status" value="1"/>
</dbReference>
<sequence>MEDSFIHLFTTPGGYYLYDINKNTILSLQKEQFEVIKNNLSGNQDNSGYSNHTIDSVNYLRDLGFLSSKRPKEMYNPISDTLIYHLNNKVKMITLQITRQCNLRCKYCVYSGNYENRGHENVKMSFETAKKGIDFLIENSKDNERIFLAFYGGEPLIEFDFIKECIKYYEEKGEGKEIHTTLTTNATLITEEMIAYLCKHNVNLLISLDGPAEVHNKNRVYCNEDKGTFEKVMDNIDMIKEKFPYYLDKRVTFNAVLDPENDFSCVNDFFADFQEIKQSNLISSQIADYYKKEDIEYSDTYISKLRYEYFKLFLSKVGCLNKKYTSKLVWRYYGQMIDRYNRLELTKEIPDRVHHGGPCTPGVQRLFMDVNGNLYPCERVSETSSQMQIGNVDTGFDVDKIKTLLNIGRISEKKCINCWALRFCSLCAAAADENSNLSMEKKVSHCISVRNYVENLLKDICTLREFGDELDLFKDIDSADWQI</sequence>
<dbReference type="InterPro" id="IPR058240">
    <property type="entry name" value="rSAM_sf"/>
</dbReference>
<dbReference type="PATRIC" id="fig|1195236.3.peg.2404"/>